<evidence type="ECO:0000313" key="3">
    <source>
        <dbReference type="EMBL" id="CAA9590138.1"/>
    </source>
</evidence>
<dbReference type="InterPro" id="IPR011008">
    <property type="entry name" value="Dimeric_a/b-barrel"/>
</dbReference>
<dbReference type="SUPFAM" id="SSF54909">
    <property type="entry name" value="Dimeric alpha+beta barrel"/>
    <property type="match status" value="1"/>
</dbReference>
<reference evidence="3" key="1">
    <citation type="submission" date="2020-02" db="EMBL/GenBank/DDBJ databases">
        <authorList>
            <person name="Meier V. D."/>
        </authorList>
    </citation>
    <scope>NUCLEOTIDE SEQUENCE</scope>
    <source>
        <strain evidence="3">AVDCRST_MAG18</strain>
    </source>
</reference>
<feature type="region of interest" description="Disordered" evidence="1">
    <location>
        <begin position="100"/>
        <end position="122"/>
    </location>
</feature>
<name>A0A6J4VX86_9BACT</name>
<protein>
    <recommendedName>
        <fullName evidence="2">ABM domain-containing protein</fullName>
    </recommendedName>
</protein>
<dbReference type="InterPro" id="IPR007138">
    <property type="entry name" value="ABM_dom"/>
</dbReference>
<sequence>MYCRLFQFDVRAERSEDFQRTALQYIDGWLREESGAIEFHLVRDDAYNYRYYLFERYADPDAHEAHARGVLMDRHGEHFAPLLLAPPLLLARGFELAAPARPADPSPSPDGAQAVASPHRRS</sequence>
<accession>A0A6J4VX86</accession>
<evidence type="ECO:0000256" key="1">
    <source>
        <dbReference type="SAM" id="MobiDB-lite"/>
    </source>
</evidence>
<dbReference type="AlphaFoldDB" id="A0A6J4VX86"/>
<organism evidence="3">
    <name type="scientific">uncultured Thermomicrobiales bacterium</name>
    <dbReference type="NCBI Taxonomy" id="1645740"/>
    <lineage>
        <taxon>Bacteria</taxon>
        <taxon>Pseudomonadati</taxon>
        <taxon>Thermomicrobiota</taxon>
        <taxon>Thermomicrobia</taxon>
        <taxon>Thermomicrobiales</taxon>
        <taxon>environmental samples</taxon>
    </lineage>
</organism>
<evidence type="ECO:0000259" key="2">
    <source>
        <dbReference type="PROSITE" id="PS51725"/>
    </source>
</evidence>
<dbReference type="Pfam" id="PF03992">
    <property type="entry name" value="ABM"/>
    <property type="match status" value="1"/>
</dbReference>
<dbReference type="PROSITE" id="PS51725">
    <property type="entry name" value="ABM"/>
    <property type="match status" value="1"/>
</dbReference>
<gene>
    <name evidence="3" type="ORF">AVDCRST_MAG18-4884</name>
</gene>
<proteinExistence type="predicted"/>
<dbReference type="EMBL" id="CADCWN010000392">
    <property type="protein sequence ID" value="CAA9590138.1"/>
    <property type="molecule type" value="Genomic_DNA"/>
</dbReference>
<feature type="domain" description="ABM" evidence="2">
    <location>
        <begin position="2"/>
        <end position="94"/>
    </location>
</feature>
<dbReference type="Gene3D" id="3.30.70.100">
    <property type="match status" value="1"/>
</dbReference>